<reference evidence="2 3" key="1">
    <citation type="journal article" date="2014" name="Am. J. Bot.">
        <title>Genome assembly and annotation for red clover (Trifolium pratense; Fabaceae).</title>
        <authorList>
            <person name="Istvanek J."/>
            <person name="Jaros M."/>
            <person name="Krenek A."/>
            <person name="Repkova J."/>
        </authorList>
    </citation>
    <scope>NUCLEOTIDE SEQUENCE [LARGE SCALE GENOMIC DNA]</scope>
    <source>
        <strain evidence="3">cv. Tatra</strain>
        <tissue evidence="2">Young leaves</tissue>
    </source>
</reference>
<accession>A0A2K3MSG6</accession>
<comment type="caution">
    <text evidence="2">The sequence shown here is derived from an EMBL/GenBank/DDBJ whole genome shotgun (WGS) entry which is preliminary data.</text>
</comment>
<protein>
    <submittedName>
        <fullName evidence="2">Uncharacterized protein</fullName>
    </submittedName>
</protein>
<feature type="transmembrane region" description="Helical" evidence="1">
    <location>
        <begin position="63"/>
        <end position="82"/>
    </location>
</feature>
<evidence type="ECO:0000256" key="1">
    <source>
        <dbReference type="SAM" id="Phobius"/>
    </source>
</evidence>
<name>A0A2K3MSG6_TRIPR</name>
<sequence>MNLQEGERHFEGHSIPQRNGFYLMNFKEDCCYCAELLQPVTDMSQAHSWVDTEHDSQSTFAKLVLMVALHTAVLQLVIVAMVEIY</sequence>
<reference evidence="2 3" key="2">
    <citation type="journal article" date="2017" name="Front. Plant Sci.">
        <title>Gene Classification and Mining of Molecular Markers Useful in Red Clover (Trifolium pratense) Breeding.</title>
        <authorList>
            <person name="Istvanek J."/>
            <person name="Dluhosova J."/>
            <person name="Dluhos P."/>
            <person name="Patkova L."/>
            <person name="Nedelnik J."/>
            <person name="Repkova J."/>
        </authorList>
    </citation>
    <scope>NUCLEOTIDE SEQUENCE [LARGE SCALE GENOMIC DNA]</scope>
    <source>
        <strain evidence="3">cv. Tatra</strain>
        <tissue evidence="2">Young leaves</tissue>
    </source>
</reference>
<organism evidence="2 3">
    <name type="scientific">Trifolium pratense</name>
    <name type="common">Red clover</name>
    <dbReference type="NCBI Taxonomy" id="57577"/>
    <lineage>
        <taxon>Eukaryota</taxon>
        <taxon>Viridiplantae</taxon>
        <taxon>Streptophyta</taxon>
        <taxon>Embryophyta</taxon>
        <taxon>Tracheophyta</taxon>
        <taxon>Spermatophyta</taxon>
        <taxon>Magnoliopsida</taxon>
        <taxon>eudicotyledons</taxon>
        <taxon>Gunneridae</taxon>
        <taxon>Pentapetalae</taxon>
        <taxon>rosids</taxon>
        <taxon>fabids</taxon>
        <taxon>Fabales</taxon>
        <taxon>Fabaceae</taxon>
        <taxon>Papilionoideae</taxon>
        <taxon>50 kb inversion clade</taxon>
        <taxon>NPAAA clade</taxon>
        <taxon>Hologalegina</taxon>
        <taxon>IRL clade</taxon>
        <taxon>Trifolieae</taxon>
        <taxon>Trifolium</taxon>
    </lineage>
</organism>
<keyword evidence="1" id="KW-0812">Transmembrane</keyword>
<dbReference type="Proteomes" id="UP000236291">
    <property type="component" value="Unassembled WGS sequence"/>
</dbReference>
<evidence type="ECO:0000313" key="3">
    <source>
        <dbReference type="Proteomes" id="UP000236291"/>
    </source>
</evidence>
<dbReference type="EMBL" id="ASHM01011742">
    <property type="protein sequence ID" value="PNX93696.1"/>
    <property type="molecule type" value="Genomic_DNA"/>
</dbReference>
<evidence type="ECO:0000313" key="2">
    <source>
        <dbReference type="EMBL" id="PNX93696.1"/>
    </source>
</evidence>
<keyword evidence="1" id="KW-0472">Membrane</keyword>
<proteinExistence type="predicted"/>
<dbReference type="AlphaFoldDB" id="A0A2K3MSG6"/>
<gene>
    <name evidence="2" type="ORF">L195_g016852</name>
</gene>
<keyword evidence="1" id="KW-1133">Transmembrane helix</keyword>